<evidence type="ECO:0000256" key="2">
    <source>
        <dbReference type="ARBA" id="ARBA00022475"/>
    </source>
</evidence>
<protein>
    <recommendedName>
        <fullName evidence="8">Na+/H+ antiporter MnhB subunit-related protein domain-containing protein</fullName>
    </recommendedName>
</protein>
<keyword evidence="4 7" id="KW-1133">Transmembrane helix</keyword>
<evidence type="ECO:0000256" key="6">
    <source>
        <dbReference type="SAM" id="MobiDB-lite"/>
    </source>
</evidence>
<feature type="transmembrane region" description="Helical" evidence="7">
    <location>
        <begin position="133"/>
        <end position="154"/>
    </location>
</feature>
<keyword evidence="3 7" id="KW-0812">Transmembrane</keyword>
<keyword evidence="5 7" id="KW-0472">Membrane</keyword>
<comment type="subcellular location">
    <subcellularLocation>
        <location evidence="1">Cell membrane</location>
        <topology evidence="1">Multi-pass membrane protein</topology>
    </subcellularLocation>
</comment>
<evidence type="ECO:0000259" key="8">
    <source>
        <dbReference type="Pfam" id="PF04039"/>
    </source>
</evidence>
<gene>
    <name evidence="9" type="ORF">METZ01_LOCUS224544</name>
</gene>
<dbReference type="NCBIfam" id="NF009162">
    <property type="entry name" value="PRK12508.1"/>
    <property type="match status" value="1"/>
</dbReference>
<reference evidence="9" key="1">
    <citation type="submission" date="2018-05" db="EMBL/GenBank/DDBJ databases">
        <authorList>
            <person name="Lanie J.A."/>
            <person name="Ng W.-L."/>
            <person name="Kazmierczak K.M."/>
            <person name="Andrzejewski T.M."/>
            <person name="Davidsen T.M."/>
            <person name="Wayne K.J."/>
            <person name="Tettelin H."/>
            <person name="Glass J.I."/>
            <person name="Rusch D."/>
            <person name="Podicherti R."/>
            <person name="Tsui H.-C.T."/>
            <person name="Winkler M.E."/>
        </authorList>
    </citation>
    <scope>NUCLEOTIDE SEQUENCE</scope>
</reference>
<evidence type="ECO:0000256" key="1">
    <source>
        <dbReference type="ARBA" id="ARBA00004651"/>
    </source>
</evidence>
<dbReference type="InterPro" id="IPR050622">
    <property type="entry name" value="CPA3_antiporter_subunitB"/>
</dbReference>
<dbReference type="AlphaFoldDB" id="A0A382G8V3"/>
<evidence type="ECO:0000256" key="3">
    <source>
        <dbReference type="ARBA" id="ARBA00022692"/>
    </source>
</evidence>
<evidence type="ECO:0000313" key="9">
    <source>
        <dbReference type="EMBL" id="SVB71690.1"/>
    </source>
</evidence>
<feature type="region of interest" description="Disordered" evidence="6">
    <location>
        <begin position="1"/>
        <end position="21"/>
    </location>
</feature>
<proteinExistence type="predicted"/>
<feature type="transmembrane region" description="Helical" evidence="7">
    <location>
        <begin position="29"/>
        <end position="49"/>
    </location>
</feature>
<dbReference type="Pfam" id="PF04039">
    <property type="entry name" value="MnhB"/>
    <property type="match status" value="1"/>
</dbReference>
<dbReference type="GO" id="GO:0005886">
    <property type="term" value="C:plasma membrane"/>
    <property type="evidence" value="ECO:0007669"/>
    <property type="project" value="UniProtKB-SubCell"/>
</dbReference>
<keyword evidence="2" id="KW-1003">Cell membrane</keyword>
<dbReference type="PANTHER" id="PTHR33932">
    <property type="entry name" value="NA(+)/H(+) ANTIPORTER SUBUNIT B"/>
    <property type="match status" value="1"/>
</dbReference>
<sequence length="166" mass="17959">RSNSHIYGRRRRPAASRAPKSTKEMSDNLILRVISKLLIPLILLFGLYVQAHGDYGPGGGFQAGVIFAVGFILFGLVFGLNELRRVISVQVAVILMALGLLLYAGVGYATMLLGGLFLDYARLAHSSVHGHHYGILLIELGVGITVASVIIIIYQTFADRDPPQDG</sequence>
<feature type="transmembrane region" description="Helical" evidence="7">
    <location>
        <begin position="61"/>
        <end position="80"/>
    </location>
</feature>
<dbReference type="PANTHER" id="PTHR33932:SF4">
    <property type="entry name" value="NA(+)_H(+) ANTIPORTER SUBUNIT B"/>
    <property type="match status" value="1"/>
</dbReference>
<organism evidence="9">
    <name type="scientific">marine metagenome</name>
    <dbReference type="NCBI Taxonomy" id="408172"/>
    <lineage>
        <taxon>unclassified sequences</taxon>
        <taxon>metagenomes</taxon>
        <taxon>ecological metagenomes</taxon>
    </lineage>
</organism>
<evidence type="ECO:0000256" key="5">
    <source>
        <dbReference type="ARBA" id="ARBA00023136"/>
    </source>
</evidence>
<name>A0A382G8V3_9ZZZZ</name>
<feature type="non-terminal residue" evidence="9">
    <location>
        <position position="1"/>
    </location>
</feature>
<feature type="domain" description="Na+/H+ antiporter MnhB subunit-related protein" evidence="8">
    <location>
        <begin position="30"/>
        <end position="151"/>
    </location>
</feature>
<evidence type="ECO:0000256" key="4">
    <source>
        <dbReference type="ARBA" id="ARBA00022989"/>
    </source>
</evidence>
<feature type="transmembrane region" description="Helical" evidence="7">
    <location>
        <begin position="92"/>
        <end position="113"/>
    </location>
</feature>
<dbReference type="EMBL" id="UINC01054233">
    <property type="protein sequence ID" value="SVB71690.1"/>
    <property type="molecule type" value="Genomic_DNA"/>
</dbReference>
<accession>A0A382G8V3</accession>
<evidence type="ECO:0000256" key="7">
    <source>
        <dbReference type="SAM" id="Phobius"/>
    </source>
</evidence>
<dbReference type="InterPro" id="IPR007182">
    <property type="entry name" value="MnhB"/>
</dbReference>